<proteinExistence type="predicted"/>
<reference evidence="2 3" key="1">
    <citation type="journal article" date="2016" name="Mol. Biol. Evol.">
        <title>Comparative Genomics of Early-Diverging Mushroom-Forming Fungi Provides Insights into the Origins of Lignocellulose Decay Capabilities.</title>
        <authorList>
            <person name="Nagy L.G."/>
            <person name="Riley R."/>
            <person name="Tritt A."/>
            <person name="Adam C."/>
            <person name="Daum C."/>
            <person name="Floudas D."/>
            <person name="Sun H."/>
            <person name="Yadav J.S."/>
            <person name="Pangilinan J."/>
            <person name="Larsson K.H."/>
            <person name="Matsuura K."/>
            <person name="Barry K."/>
            <person name="Labutti K."/>
            <person name="Kuo R."/>
            <person name="Ohm R.A."/>
            <person name="Bhattacharya S.S."/>
            <person name="Shirouzu T."/>
            <person name="Yoshinaga Y."/>
            <person name="Martin F.M."/>
            <person name="Grigoriev I.V."/>
            <person name="Hibbett D.S."/>
        </authorList>
    </citation>
    <scope>NUCLEOTIDE SEQUENCE [LARGE SCALE GENOMIC DNA]</scope>
    <source>
        <strain evidence="2 3">CBS 109695</strain>
    </source>
</reference>
<evidence type="ECO:0000313" key="3">
    <source>
        <dbReference type="Proteomes" id="UP000076532"/>
    </source>
</evidence>
<protein>
    <submittedName>
        <fullName evidence="2">Uncharacterized protein</fullName>
    </submittedName>
</protein>
<evidence type="ECO:0000256" key="1">
    <source>
        <dbReference type="SAM" id="MobiDB-lite"/>
    </source>
</evidence>
<dbReference type="STRING" id="436010.A0A166T6X3"/>
<gene>
    <name evidence="2" type="ORF">FIBSPDRAFT_1038272</name>
</gene>
<dbReference type="OrthoDB" id="19261at2759"/>
<dbReference type="Proteomes" id="UP000076532">
    <property type="component" value="Unassembled WGS sequence"/>
</dbReference>
<organism evidence="2 3">
    <name type="scientific">Athelia psychrophila</name>
    <dbReference type="NCBI Taxonomy" id="1759441"/>
    <lineage>
        <taxon>Eukaryota</taxon>
        <taxon>Fungi</taxon>
        <taxon>Dikarya</taxon>
        <taxon>Basidiomycota</taxon>
        <taxon>Agaricomycotina</taxon>
        <taxon>Agaricomycetes</taxon>
        <taxon>Agaricomycetidae</taxon>
        <taxon>Atheliales</taxon>
        <taxon>Atheliaceae</taxon>
        <taxon>Athelia</taxon>
    </lineage>
</organism>
<feature type="region of interest" description="Disordered" evidence="1">
    <location>
        <begin position="151"/>
        <end position="170"/>
    </location>
</feature>
<sequence length="287" mass="31327">MSVLVGANASSPQSNLNGCFCLHIPRTPWAIVHGPFFHVHILSQTCPRRRQAFGVIFSILMFWMNDVFPNSITQYITFTSSGSPWPEKRVQQVSHSRVHPRPAIISIAQFASTAVSAKPSFVYTVSSISPNSSAQPVIWALVSALPSGASPNATLMQHHDPDDNQHRRRRAQTLDDDPHVHDAVVRGNAVAQAVLSGPVIVASIALGIDAVGESIGMPLDSTHKKLGITLFTATHRPAQNYAHALLGLLIVTLAFCQLWTGSLQEYPEWTTCKVPMGVNTPWIIGRY</sequence>
<accession>A0A166T6X3</accession>
<dbReference type="AlphaFoldDB" id="A0A166T6X3"/>
<keyword evidence="3" id="KW-1185">Reference proteome</keyword>
<dbReference type="EMBL" id="KV417494">
    <property type="protein sequence ID" value="KZP30256.1"/>
    <property type="molecule type" value="Genomic_DNA"/>
</dbReference>
<name>A0A166T6X3_9AGAM</name>
<evidence type="ECO:0000313" key="2">
    <source>
        <dbReference type="EMBL" id="KZP30256.1"/>
    </source>
</evidence>